<keyword evidence="4" id="KW-1185">Reference proteome</keyword>
<organism evidence="2">
    <name type="scientific">Anopheles sinensis</name>
    <name type="common">Mosquito</name>
    <dbReference type="NCBI Taxonomy" id="74873"/>
    <lineage>
        <taxon>Eukaryota</taxon>
        <taxon>Metazoa</taxon>
        <taxon>Ecdysozoa</taxon>
        <taxon>Arthropoda</taxon>
        <taxon>Hexapoda</taxon>
        <taxon>Insecta</taxon>
        <taxon>Pterygota</taxon>
        <taxon>Neoptera</taxon>
        <taxon>Endopterygota</taxon>
        <taxon>Diptera</taxon>
        <taxon>Nematocera</taxon>
        <taxon>Culicoidea</taxon>
        <taxon>Culicidae</taxon>
        <taxon>Anophelinae</taxon>
        <taxon>Anopheles</taxon>
    </lineage>
</organism>
<evidence type="ECO:0000313" key="2">
    <source>
        <dbReference type="EMBL" id="KFB41215.1"/>
    </source>
</evidence>
<evidence type="ECO:0000313" key="4">
    <source>
        <dbReference type="Proteomes" id="UP000030765"/>
    </source>
</evidence>
<reference evidence="2 4" key="1">
    <citation type="journal article" date="2014" name="BMC Genomics">
        <title>Genome sequence of Anopheles sinensis provides insight into genetics basis of mosquito competence for malaria parasites.</title>
        <authorList>
            <person name="Zhou D."/>
            <person name="Zhang D."/>
            <person name="Ding G."/>
            <person name="Shi L."/>
            <person name="Hou Q."/>
            <person name="Ye Y."/>
            <person name="Xu Y."/>
            <person name="Zhou H."/>
            <person name="Xiong C."/>
            <person name="Li S."/>
            <person name="Yu J."/>
            <person name="Hong S."/>
            <person name="Yu X."/>
            <person name="Zou P."/>
            <person name="Chen C."/>
            <person name="Chang X."/>
            <person name="Wang W."/>
            <person name="Lv Y."/>
            <person name="Sun Y."/>
            <person name="Ma L."/>
            <person name="Shen B."/>
            <person name="Zhu C."/>
        </authorList>
    </citation>
    <scope>NUCLEOTIDE SEQUENCE [LARGE SCALE GENOMIC DNA]</scope>
</reference>
<sequence>MDYSRLSVRPSMQQKRVRPGHWHTRTPDGALIVRRPLPKSSPVSFPSDSRATSSVEGVDRIPERANEKNRSSVNDLPCRCFGGDCRGARLFGQCNNNAIIGRGKFHSPHNPVPNRHVAVHGAATMLRPLFR</sequence>
<reference evidence="3" key="2">
    <citation type="submission" date="2020-05" db="UniProtKB">
        <authorList>
            <consortium name="EnsemblMetazoa"/>
        </authorList>
    </citation>
    <scope>IDENTIFICATION</scope>
</reference>
<dbReference type="EMBL" id="ATLV01016306">
    <property type="status" value="NOT_ANNOTATED_CDS"/>
    <property type="molecule type" value="Genomic_DNA"/>
</dbReference>
<dbReference type="VEuPathDB" id="VectorBase:ASIC008787"/>
<proteinExistence type="predicted"/>
<feature type="compositionally biased region" description="Basic residues" evidence="1">
    <location>
        <begin position="15"/>
        <end position="24"/>
    </location>
</feature>
<accession>A0A084VTC1</accession>
<dbReference type="AlphaFoldDB" id="A0A084VTC1"/>
<evidence type="ECO:0000256" key="1">
    <source>
        <dbReference type="SAM" id="MobiDB-lite"/>
    </source>
</evidence>
<feature type="compositionally biased region" description="Basic and acidic residues" evidence="1">
    <location>
        <begin position="57"/>
        <end position="70"/>
    </location>
</feature>
<feature type="compositionally biased region" description="Polar residues" evidence="1">
    <location>
        <begin position="41"/>
        <end position="55"/>
    </location>
</feature>
<gene>
    <name evidence="2" type="ORF">ZHAS_00008787</name>
</gene>
<dbReference type="Proteomes" id="UP000030765">
    <property type="component" value="Unassembled WGS sequence"/>
</dbReference>
<dbReference type="EMBL" id="KE525077">
    <property type="protein sequence ID" value="KFB41215.1"/>
    <property type="molecule type" value="Genomic_DNA"/>
</dbReference>
<name>A0A084VTC1_ANOSI</name>
<feature type="region of interest" description="Disordered" evidence="1">
    <location>
        <begin position="1"/>
        <end position="73"/>
    </location>
</feature>
<evidence type="ECO:0000313" key="3">
    <source>
        <dbReference type="EnsemblMetazoa" id="ASIC008787-PA"/>
    </source>
</evidence>
<protein>
    <submittedName>
        <fullName evidence="2 3">Bcl-2-like protein 13 isoform d</fullName>
    </submittedName>
</protein>
<dbReference type="EnsemblMetazoa" id="ASIC008787-RA">
    <property type="protein sequence ID" value="ASIC008787-PA"/>
    <property type="gene ID" value="ASIC008787"/>
</dbReference>